<accession>A0A4S8HRI0</accession>
<reference evidence="1 2" key="1">
    <citation type="submission" date="2019-04" db="EMBL/GenBank/DDBJ databases">
        <title>Niastella caeni sp. nov., isolated from activated sludge.</title>
        <authorList>
            <person name="Sheng M."/>
        </authorList>
    </citation>
    <scope>NUCLEOTIDE SEQUENCE [LARGE SCALE GENOMIC DNA]</scope>
    <source>
        <strain evidence="1 2">HX-2-15</strain>
    </source>
</reference>
<comment type="caution">
    <text evidence="1">The sequence shown here is derived from an EMBL/GenBank/DDBJ whole genome shotgun (WGS) entry which is preliminary data.</text>
</comment>
<keyword evidence="2" id="KW-1185">Reference proteome</keyword>
<sequence length="145" mass="16918">MELANKLEQLINEYLCESDEKSIQHILFSIPEHKGLFYILDSFKLNLKSSKPLSLSILFTFNHNTRQGKFMVDKITRTNCFDGFDVIKNRRNLMYSKDFGNNKPKIIEMAKHIISSLFPEVNTNAIGVELKRIEGWHRLEGQNIK</sequence>
<dbReference type="RefSeq" id="WP_136577999.1">
    <property type="nucleotide sequence ID" value="NZ_STFF01000004.1"/>
</dbReference>
<evidence type="ECO:0000313" key="2">
    <source>
        <dbReference type="Proteomes" id="UP000306918"/>
    </source>
</evidence>
<evidence type="ECO:0000313" key="1">
    <source>
        <dbReference type="EMBL" id="THU38043.1"/>
    </source>
</evidence>
<name>A0A4S8HRI0_9BACT</name>
<dbReference type="Proteomes" id="UP000306918">
    <property type="component" value="Unassembled WGS sequence"/>
</dbReference>
<gene>
    <name evidence="1" type="ORF">FAM09_15265</name>
</gene>
<proteinExistence type="predicted"/>
<dbReference type="EMBL" id="STFF01000004">
    <property type="protein sequence ID" value="THU38043.1"/>
    <property type="molecule type" value="Genomic_DNA"/>
</dbReference>
<protein>
    <submittedName>
        <fullName evidence="1">Uncharacterized protein</fullName>
    </submittedName>
</protein>
<dbReference type="AlphaFoldDB" id="A0A4S8HRI0"/>
<organism evidence="1 2">
    <name type="scientific">Niastella caeni</name>
    <dbReference type="NCBI Taxonomy" id="2569763"/>
    <lineage>
        <taxon>Bacteria</taxon>
        <taxon>Pseudomonadati</taxon>
        <taxon>Bacteroidota</taxon>
        <taxon>Chitinophagia</taxon>
        <taxon>Chitinophagales</taxon>
        <taxon>Chitinophagaceae</taxon>
        <taxon>Niastella</taxon>
    </lineage>
</organism>